<evidence type="ECO:0000256" key="1">
    <source>
        <dbReference type="SAM" id="MobiDB-lite"/>
    </source>
</evidence>
<accession>A0AAV7W1A9</accession>
<comment type="caution">
    <text evidence="2">The sequence shown here is derived from an EMBL/GenBank/DDBJ whole genome shotgun (WGS) entry which is preliminary data.</text>
</comment>
<feature type="region of interest" description="Disordered" evidence="1">
    <location>
        <begin position="46"/>
        <end position="82"/>
    </location>
</feature>
<dbReference type="Proteomes" id="UP001066276">
    <property type="component" value="Chromosome 1_2"/>
</dbReference>
<evidence type="ECO:0000313" key="2">
    <source>
        <dbReference type="EMBL" id="KAJ1206622.1"/>
    </source>
</evidence>
<feature type="compositionally biased region" description="Basic and acidic residues" evidence="1">
    <location>
        <begin position="57"/>
        <end position="71"/>
    </location>
</feature>
<reference evidence="2" key="1">
    <citation type="journal article" date="2022" name="bioRxiv">
        <title>Sequencing and chromosome-scale assembly of the giantPleurodeles waltlgenome.</title>
        <authorList>
            <person name="Brown T."/>
            <person name="Elewa A."/>
            <person name="Iarovenko S."/>
            <person name="Subramanian E."/>
            <person name="Araus A.J."/>
            <person name="Petzold A."/>
            <person name="Susuki M."/>
            <person name="Suzuki K.-i.T."/>
            <person name="Hayashi T."/>
            <person name="Toyoda A."/>
            <person name="Oliveira C."/>
            <person name="Osipova E."/>
            <person name="Leigh N.D."/>
            <person name="Simon A."/>
            <person name="Yun M.H."/>
        </authorList>
    </citation>
    <scope>NUCLEOTIDE SEQUENCE</scope>
    <source>
        <strain evidence="2">20211129_DDA</strain>
        <tissue evidence="2">Liver</tissue>
    </source>
</reference>
<keyword evidence="3" id="KW-1185">Reference proteome</keyword>
<name>A0AAV7W1A9_PLEWA</name>
<dbReference type="EMBL" id="JANPWB010000002">
    <property type="protein sequence ID" value="KAJ1206622.1"/>
    <property type="molecule type" value="Genomic_DNA"/>
</dbReference>
<evidence type="ECO:0000313" key="3">
    <source>
        <dbReference type="Proteomes" id="UP001066276"/>
    </source>
</evidence>
<proteinExistence type="predicted"/>
<sequence>MLPKELCSRPGNNLPNLLSRATPAPAIPIEVAPRCGGVQRAGGGFLTAGQGAPRSRAYRDRGLGRGAEVRPHRGGASLEDTAAPPCLPFWAQRACGPEGEGAGTHLQAAPRPGVLAVDHRSLGGPVARAPDERWGRAPWWACHAPYSAGARHPAAR</sequence>
<gene>
    <name evidence="2" type="ORF">NDU88_002024</name>
</gene>
<protein>
    <submittedName>
        <fullName evidence="2">Uncharacterized protein</fullName>
    </submittedName>
</protein>
<organism evidence="2 3">
    <name type="scientific">Pleurodeles waltl</name>
    <name type="common">Iberian ribbed newt</name>
    <dbReference type="NCBI Taxonomy" id="8319"/>
    <lineage>
        <taxon>Eukaryota</taxon>
        <taxon>Metazoa</taxon>
        <taxon>Chordata</taxon>
        <taxon>Craniata</taxon>
        <taxon>Vertebrata</taxon>
        <taxon>Euteleostomi</taxon>
        <taxon>Amphibia</taxon>
        <taxon>Batrachia</taxon>
        <taxon>Caudata</taxon>
        <taxon>Salamandroidea</taxon>
        <taxon>Salamandridae</taxon>
        <taxon>Pleurodelinae</taxon>
        <taxon>Pleurodeles</taxon>
    </lineage>
</organism>
<dbReference type="AlphaFoldDB" id="A0AAV7W1A9"/>